<dbReference type="InterPro" id="IPR017927">
    <property type="entry name" value="FAD-bd_FR_type"/>
</dbReference>
<dbReference type="CDD" id="cd06186">
    <property type="entry name" value="NOX_Duox_like_FAD_NADP"/>
    <property type="match status" value="1"/>
</dbReference>
<keyword evidence="1" id="KW-0560">Oxidoreductase</keyword>
<dbReference type="InterPro" id="IPR013121">
    <property type="entry name" value="Fe_red_NAD-bd_6"/>
</dbReference>
<dbReference type="EMBL" id="MKKU01000165">
    <property type="protein sequence ID" value="RNF21003.1"/>
    <property type="molecule type" value="Genomic_DNA"/>
</dbReference>
<dbReference type="InterPro" id="IPR017938">
    <property type="entry name" value="Riboflavin_synthase-like_b-brl"/>
</dbReference>
<dbReference type="OrthoDB" id="247659at2759"/>
<keyword evidence="5" id="KW-1185">Reference proteome</keyword>
<accession>A0A3R7L4M0</accession>
<dbReference type="Gene3D" id="3.40.50.80">
    <property type="entry name" value="Nucleotide-binding domain of ferredoxin-NADP reductase (FNR) module"/>
    <property type="match status" value="1"/>
</dbReference>
<name>A0A3R7L4M0_9TRYP</name>
<keyword evidence="2" id="KW-1133">Transmembrane helix</keyword>
<dbReference type="Proteomes" id="UP000284403">
    <property type="component" value="Unassembled WGS sequence"/>
</dbReference>
<dbReference type="Pfam" id="PF08022">
    <property type="entry name" value="FAD_binding_8"/>
    <property type="match status" value="1"/>
</dbReference>
<evidence type="ECO:0000313" key="5">
    <source>
        <dbReference type="Proteomes" id="UP000284403"/>
    </source>
</evidence>
<gene>
    <name evidence="4" type="ORF">Tco025E_03542</name>
</gene>
<dbReference type="PROSITE" id="PS51384">
    <property type="entry name" value="FAD_FR"/>
    <property type="match status" value="1"/>
</dbReference>
<dbReference type="RefSeq" id="XP_029229401.1">
    <property type="nucleotide sequence ID" value="XM_029370460.1"/>
</dbReference>
<dbReference type="GO" id="GO:0016491">
    <property type="term" value="F:oxidoreductase activity"/>
    <property type="evidence" value="ECO:0007669"/>
    <property type="project" value="UniProtKB-KW"/>
</dbReference>
<reference evidence="4 5" key="1">
    <citation type="journal article" date="2018" name="BMC Genomics">
        <title>Genomic comparison of Trypanosoma conorhini and Trypanosoma rangeli to Trypanosoma cruzi strains of high and low virulence.</title>
        <authorList>
            <person name="Bradwell K.R."/>
            <person name="Koparde V.N."/>
            <person name="Matveyev A.V."/>
            <person name="Serrano M.G."/>
            <person name="Alves J.M."/>
            <person name="Parikh H."/>
            <person name="Huang B."/>
            <person name="Lee V."/>
            <person name="Espinosa-Alvarez O."/>
            <person name="Ortiz P.A."/>
            <person name="Costa-Martins A.G."/>
            <person name="Teixeira M.M."/>
            <person name="Buck G.A."/>
        </authorList>
    </citation>
    <scope>NUCLEOTIDE SEQUENCE [LARGE SCALE GENOMIC DNA]</scope>
    <source>
        <strain evidence="4 5">025E</strain>
    </source>
</reference>
<evidence type="ECO:0000256" key="1">
    <source>
        <dbReference type="ARBA" id="ARBA00023002"/>
    </source>
</evidence>
<dbReference type="SUPFAM" id="SSF52343">
    <property type="entry name" value="Ferredoxin reductase-like, C-terminal NADP-linked domain"/>
    <property type="match status" value="1"/>
</dbReference>
<evidence type="ECO:0000256" key="2">
    <source>
        <dbReference type="SAM" id="Phobius"/>
    </source>
</evidence>
<organism evidence="4 5">
    <name type="scientific">Trypanosoma conorhini</name>
    <dbReference type="NCBI Taxonomy" id="83891"/>
    <lineage>
        <taxon>Eukaryota</taxon>
        <taxon>Discoba</taxon>
        <taxon>Euglenozoa</taxon>
        <taxon>Kinetoplastea</taxon>
        <taxon>Metakinetoplastina</taxon>
        <taxon>Trypanosomatida</taxon>
        <taxon>Trypanosomatidae</taxon>
        <taxon>Trypanosoma</taxon>
    </lineage>
</organism>
<dbReference type="PANTHER" id="PTHR11972">
    <property type="entry name" value="NADPH OXIDASE"/>
    <property type="match status" value="1"/>
</dbReference>
<dbReference type="AlphaFoldDB" id="A0A3R7L4M0"/>
<sequence>MLVAVGVFALDPVRRRFFELFYYLHVLSFYMIAPAVLWHAAAAWEYFLPGLTVWFADRLLRMHRSTSRVEVVSAVASGSFVELSFRHAALRAAPGQYVFVNIPELSLLQWHPFSLSGACEGCHTLYIKSAGGKSWTGRLAKLVGECGRSFSLGVDGPCGRVQEFDDYSVVVLVAGGIGVTPCAAIYSHLRRQRAEGGGAPAVTLLWSVRDAALVSMMSYLWSDGKEDFLVNAGPLEREVAACSVSPAAAVPALRLFVTGGAACGSVSQTEVAVTAGRLDAAAEVPFVVGDADPRSVLVFACGPAGLVRSARDAALALGANFREESFNL</sequence>
<feature type="transmembrane region" description="Helical" evidence="2">
    <location>
        <begin position="20"/>
        <end position="41"/>
    </location>
</feature>
<dbReference type="InterPro" id="IPR013112">
    <property type="entry name" value="FAD-bd_8"/>
</dbReference>
<dbReference type="GeneID" id="40317153"/>
<dbReference type="GO" id="GO:0005886">
    <property type="term" value="C:plasma membrane"/>
    <property type="evidence" value="ECO:0007669"/>
    <property type="project" value="TreeGrafter"/>
</dbReference>
<dbReference type="SFLD" id="SFLDG01168">
    <property type="entry name" value="Ferric_reductase_subgroup_(FRE"/>
    <property type="match status" value="1"/>
</dbReference>
<dbReference type="SFLD" id="SFLDS00052">
    <property type="entry name" value="Ferric_Reductase_Domain"/>
    <property type="match status" value="1"/>
</dbReference>
<dbReference type="PANTHER" id="PTHR11972:SF69">
    <property type="entry name" value="FERRIC REDUCTION OXIDASE 6-RELATED"/>
    <property type="match status" value="1"/>
</dbReference>
<dbReference type="InterPro" id="IPR050369">
    <property type="entry name" value="RBOH/FRE"/>
</dbReference>
<keyword evidence="2" id="KW-0812">Transmembrane</keyword>
<keyword evidence="2" id="KW-0472">Membrane</keyword>
<dbReference type="Pfam" id="PF08030">
    <property type="entry name" value="NAD_binding_6"/>
    <property type="match status" value="1"/>
</dbReference>
<dbReference type="SUPFAM" id="SSF63380">
    <property type="entry name" value="Riboflavin synthase domain-like"/>
    <property type="match status" value="1"/>
</dbReference>
<protein>
    <submittedName>
        <fullName evidence="4">Ferric reductase</fullName>
    </submittedName>
</protein>
<feature type="domain" description="FAD-binding FR-type" evidence="3">
    <location>
        <begin position="62"/>
        <end position="164"/>
    </location>
</feature>
<evidence type="ECO:0000259" key="3">
    <source>
        <dbReference type="PROSITE" id="PS51384"/>
    </source>
</evidence>
<proteinExistence type="predicted"/>
<comment type="caution">
    <text evidence="4">The sequence shown here is derived from an EMBL/GenBank/DDBJ whole genome shotgun (WGS) entry which is preliminary data.</text>
</comment>
<evidence type="ECO:0000313" key="4">
    <source>
        <dbReference type="EMBL" id="RNF21003.1"/>
    </source>
</evidence>
<dbReference type="InterPro" id="IPR039261">
    <property type="entry name" value="FNR_nucleotide-bd"/>
</dbReference>